<evidence type="ECO:0000313" key="3">
    <source>
        <dbReference type="Proteomes" id="UP000183508"/>
    </source>
</evidence>
<name>A0A1I7KLP0_9BACL</name>
<evidence type="ECO:0008006" key="4">
    <source>
        <dbReference type="Google" id="ProtNLM"/>
    </source>
</evidence>
<proteinExistence type="predicted"/>
<organism evidence="2 3">
    <name type="scientific">Alicyclobacillus macrosporangiidus</name>
    <dbReference type="NCBI Taxonomy" id="392015"/>
    <lineage>
        <taxon>Bacteria</taxon>
        <taxon>Bacillati</taxon>
        <taxon>Bacillota</taxon>
        <taxon>Bacilli</taxon>
        <taxon>Bacillales</taxon>
        <taxon>Alicyclobacillaceae</taxon>
        <taxon>Alicyclobacillus</taxon>
    </lineage>
</organism>
<protein>
    <recommendedName>
        <fullName evidence="4">DUF1450 domain-containing protein</fullName>
    </recommendedName>
</protein>
<keyword evidence="3" id="KW-1185">Reference proteome</keyword>
<dbReference type="STRING" id="392015.SAMN05421543_11710"/>
<feature type="region of interest" description="Disordered" evidence="1">
    <location>
        <begin position="94"/>
        <end position="113"/>
    </location>
</feature>
<dbReference type="AlphaFoldDB" id="A0A1I7KLP0"/>
<evidence type="ECO:0000313" key="2">
    <source>
        <dbReference type="EMBL" id="SFU98362.1"/>
    </source>
</evidence>
<dbReference type="RefSeq" id="WP_074954433.1">
    <property type="nucleotide sequence ID" value="NZ_FPBV01000017.1"/>
</dbReference>
<gene>
    <name evidence="2" type="ORF">SAMN05421543_11710</name>
</gene>
<dbReference type="Pfam" id="PF07293">
    <property type="entry name" value="DUF1450"/>
    <property type="match status" value="1"/>
</dbReference>
<reference evidence="3" key="1">
    <citation type="submission" date="2016-10" db="EMBL/GenBank/DDBJ databases">
        <authorList>
            <person name="Varghese N."/>
        </authorList>
    </citation>
    <scope>NUCLEOTIDE SEQUENCE [LARGE SCALE GENOMIC DNA]</scope>
    <source>
        <strain evidence="3">DSM 17980</strain>
    </source>
</reference>
<accession>A0A1I7KLP0</accession>
<dbReference type="EMBL" id="FPBV01000017">
    <property type="protein sequence ID" value="SFU98362.1"/>
    <property type="molecule type" value="Genomic_DNA"/>
</dbReference>
<dbReference type="OrthoDB" id="1684419at2"/>
<sequence length="113" mass="12328">MASSMGLKWCKKNLERFSQPVYDMLREEYPDLPMEIADCVDLCGLCTDVPFVLRNNAIVCARDARGLYVKLKQGMSFMTEPALPGTYAAVVAQAAAGQDGGHDQPAGQPKDET</sequence>
<dbReference type="InterPro" id="IPR009910">
    <property type="entry name" value="DUF1450"/>
</dbReference>
<dbReference type="Proteomes" id="UP000183508">
    <property type="component" value="Unassembled WGS sequence"/>
</dbReference>
<evidence type="ECO:0000256" key="1">
    <source>
        <dbReference type="SAM" id="MobiDB-lite"/>
    </source>
</evidence>